<organism evidence="4 5">
    <name type="scientific">Steinernema glaseri</name>
    <dbReference type="NCBI Taxonomy" id="37863"/>
    <lineage>
        <taxon>Eukaryota</taxon>
        <taxon>Metazoa</taxon>
        <taxon>Ecdysozoa</taxon>
        <taxon>Nematoda</taxon>
        <taxon>Chromadorea</taxon>
        <taxon>Rhabditida</taxon>
        <taxon>Tylenchina</taxon>
        <taxon>Panagrolaimomorpha</taxon>
        <taxon>Strongyloidoidea</taxon>
        <taxon>Steinernematidae</taxon>
        <taxon>Steinernema</taxon>
    </lineage>
</organism>
<dbReference type="GO" id="GO:0005770">
    <property type="term" value="C:late endosome"/>
    <property type="evidence" value="ECO:0007669"/>
    <property type="project" value="TreeGrafter"/>
</dbReference>
<keyword evidence="4" id="KW-1185">Reference proteome</keyword>
<dbReference type="SMART" id="SM00175">
    <property type="entry name" value="RAB"/>
    <property type="match status" value="1"/>
</dbReference>
<sequence>MTTSRRFTPNGHPLSDFTGKITGTTREFVALRGHSSTCQGQDRFGNMTRVYYKDAHAAVVVYDSTREATFEGALRWKADLDNKVLLASGKPVPAVLLSNKCDLDPSVTESVEKLAQENGFLKGMDVSAKDNIGIDEAFRFLSEQILPLDREGQYENGLRTQPAENASVVAKRTLPKCC</sequence>
<dbReference type="PROSITE" id="PS51419">
    <property type="entry name" value="RAB"/>
    <property type="match status" value="1"/>
</dbReference>
<reference evidence="5" key="1">
    <citation type="submission" date="2016-11" db="UniProtKB">
        <authorList>
            <consortium name="WormBaseParasite"/>
        </authorList>
    </citation>
    <scope>IDENTIFICATION</scope>
</reference>
<comment type="similarity">
    <text evidence="1">Belongs to the small GTPase superfamily. Rab family.</text>
</comment>
<keyword evidence="2" id="KW-0547">Nucleotide-binding</keyword>
<proteinExistence type="inferred from homology"/>
<accession>A0A1I8AUI5</accession>
<dbReference type="GO" id="GO:0090385">
    <property type="term" value="P:phagosome-lysosome fusion"/>
    <property type="evidence" value="ECO:0007669"/>
    <property type="project" value="TreeGrafter"/>
</dbReference>
<dbReference type="PRINTS" id="PR00449">
    <property type="entry name" value="RASTRNSFRMNG"/>
</dbReference>
<evidence type="ECO:0000256" key="3">
    <source>
        <dbReference type="ARBA" id="ARBA00023134"/>
    </source>
</evidence>
<dbReference type="Gene3D" id="3.40.50.300">
    <property type="entry name" value="P-loop containing nucleotide triphosphate hydrolases"/>
    <property type="match status" value="1"/>
</dbReference>
<dbReference type="AlphaFoldDB" id="A0A1I8AUI5"/>
<dbReference type="GO" id="GO:0045335">
    <property type="term" value="C:phagocytic vesicle"/>
    <property type="evidence" value="ECO:0007669"/>
    <property type="project" value="TreeGrafter"/>
</dbReference>
<evidence type="ECO:0000256" key="2">
    <source>
        <dbReference type="ARBA" id="ARBA00022741"/>
    </source>
</evidence>
<dbReference type="SMART" id="SM00173">
    <property type="entry name" value="RAS"/>
    <property type="match status" value="1"/>
</dbReference>
<dbReference type="Proteomes" id="UP000095287">
    <property type="component" value="Unplaced"/>
</dbReference>
<name>A0A1I8AUI5_9BILA</name>
<evidence type="ECO:0000256" key="1">
    <source>
        <dbReference type="ARBA" id="ARBA00006270"/>
    </source>
</evidence>
<dbReference type="GO" id="GO:0008333">
    <property type="term" value="P:endosome to lysosome transport"/>
    <property type="evidence" value="ECO:0007669"/>
    <property type="project" value="TreeGrafter"/>
</dbReference>
<dbReference type="InterPro" id="IPR001806">
    <property type="entry name" value="Small_GTPase"/>
</dbReference>
<dbReference type="SUPFAM" id="SSF52540">
    <property type="entry name" value="P-loop containing nucleoside triphosphate hydrolases"/>
    <property type="match status" value="1"/>
</dbReference>
<keyword evidence="3" id="KW-0342">GTP-binding</keyword>
<dbReference type="InterPro" id="IPR027417">
    <property type="entry name" value="P-loop_NTPase"/>
</dbReference>
<evidence type="ECO:0000313" key="5">
    <source>
        <dbReference type="WBParaSite" id="L893_g9311.t1"/>
    </source>
</evidence>
<dbReference type="WBParaSite" id="L893_g9311.t1">
    <property type="protein sequence ID" value="L893_g9311.t1"/>
    <property type="gene ID" value="L893_g9311"/>
</dbReference>
<dbReference type="GO" id="GO:0003924">
    <property type="term" value="F:GTPase activity"/>
    <property type="evidence" value="ECO:0007669"/>
    <property type="project" value="InterPro"/>
</dbReference>
<evidence type="ECO:0000313" key="4">
    <source>
        <dbReference type="Proteomes" id="UP000095287"/>
    </source>
</evidence>
<protein>
    <submittedName>
        <fullName evidence="5">Ras family protein</fullName>
    </submittedName>
</protein>
<dbReference type="PANTHER" id="PTHR47981">
    <property type="entry name" value="RAB FAMILY"/>
    <property type="match status" value="1"/>
</dbReference>
<dbReference type="Pfam" id="PF00071">
    <property type="entry name" value="Ras"/>
    <property type="match status" value="1"/>
</dbReference>
<dbReference type="GO" id="GO:0005525">
    <property type="term" value="F:GTP binding"/>
    <property type="evidence" value="ECO:0007669"/>
    <property type="project" value="UniProtKB-KW"/>
</dbReference>
<dbReference type="PANTHER" id="PTHR47981:SF39">
    <property type="entry name" value="RAS-RELATED PROTEIN RAB"/>
    <property type="match status" value="1"/>
</dbReference>
<dbReference type="GO" id="GO:0005764">
    <property type="term" value="C:lysosome"/>
    <property type="evidence" value="ECO:0007669"/>
    <property type="project" value="TreeGrafter"/>
</dbReference>